<dbReference type="HOGENOM" id="CLU_836883_0_0_1"/>
<reference evidence="1" key="1">
    <citation type="submission" date="2011-11" db="EMBL/GenBank/DDBJ databases">
        <title>The Genome Sequence of Fusarium oxysporum II5.</title>
        <authorList>
            <consortium name="The Broad Institute Genome Sequencing Platform"/>
            <person name="Ma L.-J."/>
            <person name="Gale L.R."/>
            <person name="Schwartz D.C."/>
            <person name="Zhou S."/>
            <person name="Corby-Kistler H."/>
            <person name="Young S.K."/>
            <person name="Zeng Q."/>
            <person name="Gargeya S."/>
            <person name="Fitzgerald M."/>
            <person name="Haas B."/>
            <person name="Abouelleil A."/>
            <person name="Alvarado L."/>
            <person name="Arachchi H.M."/>
            <person name="Berlin A."/>
            <person name="Brown A."/>
            <person name="Chapman S.B."/>
            <person name="Chen Z."/>
            <person name="Dunbar C."/>
            <person name="Freedman E."/>
            <person name="Gearin G."/>
            <person name="Goldberg J."/>
            <person name="Griggs A."/>
            <person name="Gujja S."/>
            <person name="Heiman D."/>
            <person name="Howarth C."/>
            <person name="Larson L."/>
            <person name="Lui A."/>
            <person name="MacDonald P.J.P."/>
            <person name="Montmayeur A."/>
            <person name="Murphy C."/>
            <person name="Neiman D."/>
            <person name="Pearson M."/>
            <person name="Priest M."/>
            <person name="Roberts A."/>
            <person name="Saif S."/>
            <person name="Shea T."/>
            <person name="Shenoy N."/>
            <person name="Sisk P."/>
            <person name="Stolte C."/>
            <person name="Sykes S."/>
            <person name="Wortman J."/>
            <person name="Nusbaum C."/>
            <person name="Birren B."/>
        </authorList>
    </citation>
    <scope>NUCLEOTIDE SEQUENCE [LARGE SCALE GENOMIC DNA]</scope>
    <source>
        <strain evidence="1">54006</strain>
    </source>
</reference>
<reference evidence="1" key="2">
    <citation type="submission" date="2012-05" db="EMBL/GenBank/DDBJ databases">
        <title>The Genome Annotation of Fusarium oxysporum II5.</title>
        <authorList>
            <consortium name="The Broad Institute Genomics Platform"/>
            <person name="Ma L.-J."/>
            <person name="Corby-Kistler H."/>
            <person name="Broz K."/>
            <person name="Gale L.R."/>
            <person name="Jonkers W."/>
            <person name="O'Donnell K."/>
            <person name="Ploetz R."/>
            <person name="Steinberg C."/>
            <person name="Schwartz D.C."/>
            <person name="VanEtten H."/>
            <person name="Zhou S."/>
            <person name="Young S.K."/>
            <person name="Zeng Q."/>
            <person name="Gargeya S."/>
            <person name="Fitzgerald M."/>
            <person name="Abouelleil A."/>
            <person name="Alvarado L."/>
            <person name="Chapman S.B."/>
            <person name="Gainer-Dewar J."/>
            <person name="Goldberg J."/>
            <person name="Griggs A."/>
            <person name="Gujja S."/>
            <person name="Hansen M."/>
            <person name="Howarth C."/>
            <person name="Imamovic A."/>
            <person name="Ireland A."/>
            <person name="Larimer J."/>
            <person name="McCowan C."/>
            <person name="Murphy C."/>
            <person name="Pearson M."/>
            <person name="Poon T.W."/>
            <person name="Priest M."/>
            <person name="Roberts A."/>
            <person name="Saif S."/>
            <person name="Shea T."/>
            <person name="Sykes S."/>
            <person name="Wortman J."/>
            <person name="Nusbaum C."/>
            <person name="Birren B."/>
        </authorList>
    </citation>
    <scope>NUCLEOTIDE SEQUENCE</scope>
    <source>
        <strain evidence="1">54006</strain>
    </source>
</reference>
<dbReference type="VEuPathDB" id="FungiDB:FOIG_10982"/>
<proteinExistence type="predicted"/>
<gene>
    <name evidence="1" type="ORF">FOIG_10982</name>
</gene>
<dbReference type="RefSeq" id="XP_031058695.1">
    <property type="nucleotide sequence ID" value="XM_031211511.1"/>
</dbReference>
<sequence length="332" mass="37570">MEYETPTPLRTGSATVDPTRTSITILSTNTAVIHSYSQVNTSFTLINSTGFGSISGQSSNGAKRTIIKEPQLTERHYIERLLALECVPEYGGPPLLFTNWHDKPLWNDCNLLATRWACAGCLRLLPYHHFQYKFLAEVIWRKPMLGTPATKMITSWEPTDTPTGSVATTPPADGGRSIQARYNLIVGDILSTPPFVLFGQYRAHGLAYFDGITFIDFRQRIIETPDDIRQRLWWNMILMQNREFGSNRHYRKCNRCLFKNGVFNDATITSHNGIYGTESFPIISIENHMISSPPRSIFPWHLGYHATRAAIQTFLSRLPKALDFVDGSMSSM</sequence>
<dbReference type="EMBL" id="JH658290">
    <property type="protein sequence ID" value="EXL96605.1"/>
    <property type="molecule type" value="Genomic_DNA"/>
</dbReference>
<evidence type="ECO:0000313" key="1">
    <source>
        <dbReference type="EMBL" id="EXL96605.1"/>
    </source>
</evidence>
<accession>X0JJV6</accession>
<dbReference type="AlphaFoldDB" id="X0JJV6"/>
<dbReference type="Proteomes" id="UP000030685">
    <property type="component" value="Unassembled WGS sequence"/>
</dbReference>
<name>X0JJV6_FUSO5</name>
<organism evidence="1">
    <name type="scientific">Fusarium odoratissimum (strain NRRL 54006)</name>
    <dbReference type="NCBI Taxonomy" id="1089451"/>
    <lineage>
        <taxon>Eukaryota</taxon>
        <taxon>Fungi</taxon>
        <taxon>Dikarya</taxon>
        <taxon>Ascomycota</taxon>
        <taxon>Pezizomycotina</taxon>
        <taxon>Sordariomycetes</taxon>
        <taxon>Hypocreomycetidae</taxon>
        <taxon>Hypocreales</taxon>
        <taxon>Nectriaceae</taxon>
        <taxon>Fusarium</taxon>
        <taxon>Fusarium oxysporum species complex</taxon>
        <taxon>Fusarium oxysporum f. sp. cubense (strain race 4)</taxon>
    </lineage>
</organism>
<protein>
    <submittedName>
        <fullName evidence="1">Uncharacterized protein</fullName>
    </submittedName>
</protein>
<dbReference type="GeneID" id="42036157"/>